<dbReference type="SMART" id="SM00547">
    <property type="entry name" value="ZnF_RBZ"/>
    <property type="match status" value="1"/>
</dbReference>
<keyword evidence="6" id="KW-0694">RNA-binding</keyword>
<evidence type="ECO:0000256" key="9">
    <source>
        <dbReference type="SAM" id="MobiDB-lite"/>
    </source>
</evidence>
<comment type="caution">
    <text evidence="12">The sequence shown here is derived from an EMBL/GenBank/DDBJ whole genome shotgun (WGS) entry which is preliminary data.</text>
</comment>
<feature type="compositionally biased region" description="Basic and acidic residues" evidence="9">
    <location>
        <begin position="64"/>
        <end position="119"/>
    </location>
</feature>
<evidence type="ECO:0000256" key="7">
    <source>
        <dbReference type="ARBA" id="ARBA00023242"/>
    </source>
</evidence>
<gene>
    <name evidence="12" type="ORF">VFPBJ_03787</name>
</gene>
<dbReference type="GO" id="GO:0008270">
    <property type="term" value="F:zinc ion binding"/>
    <property type="evidence" value="ECO:0007669"/>
    <property type="project" value="UniProtKB-KW"/>
</dbReference>
<dbReference type="InterPro" id="IPR036443">
    <property type="entry name" value="Znf_RanBP2_sf"/>
</dbReference>
<evidence type="ECO:0000256" key="8">
    <source>
        <dbReference type="PROSITE-ProRule" id="PRU00322"/>
    </source>
</evidence>
<dbReference type="Gene3D" id="4.10.1060.10">
    <property type="entry name" value="Zinc finger, RanBP2-type"/>
    <property type="match status" value="1"/>
</dbReference>
<proteinExistence type="predicted"/>
<dbReference type="Pfam" id="PF01585">
    <property type="entry name" value="G-patch"/>
    <property type="match status" value="1"/>
</dbReference>
<dbReference type="SMART" id="SM00443">
    <property type="entry name" value="G_patch"/>
    <property type="match status" value="1"/>
</dbReference>
<keyword evidence="5" id="KW-0862">Zinc</keyword>
<evidence type="ECO:0000313" key="13">
    <source>
        <dbReference type="Proteomes" id="UP000078240"/>
    </source>
</evidence>
<feature type="compositionally biased region" description="Basic and acidic residues" evidence="9">
    <location>
        <begin position="787"/>
        <end position="797"/>
    </location>
</feature>
<feature type="region of interest" description="Disordered" evidence="9">
    <location>
        <begin position="490"/>
        <end position="530"/>
    </location>
</feature>
<name>A0A179H490_PURLI</name>
<feature type="region of interest" description="Disordered" evidence="9">
    <location>
        <begin position="661"/>
        <end position="718"/>
    </location>
</feature>
<dbReference type="PROSITE" id="PS01358">
    <property type="entry name" value="ZF_RANBP2_1"/>
    <property type="match status" value="1"/>
</dbReference>
<dbReference type="PROSITE" id="PS50174">
    <property type="entry name" value="G_PATCH"/>
    <property type="match status" value="1"/>
</dbReference>
<feature type="domain" description="G-patch" evidence="10">
    <location>
        <begin position="715"/>
        <end position="761"/>
    </location>
</feature>
<dbReference type="EMBL" id="LSBH01000002">
    <property type="protein sequence ID" value="OAQ85014.1"/>
    <property type="molecule type" value="Genomic_DNA"/>
</dbReference>
<protein>
    <submittedName>
        <fullName evidence="12">G-patch domain-containingprotein</fullName>
    </submittedName>
</protein>
<evidence type="ECO:0000256" key="4">
    <source>
        <dbReference type="ARBA" id="ARBA00022771"/>
    </source>
</evidence>
<dbReference type="AlphaFoldDB" id="A0A179H490"/>
<feature type="domain" description="RanBP2-type" evidence="11">
    <location>
        <begin position="285"/>
        <end position="314"/>
    </location>
</feature>
<organism evidence="12 13">
    <name type="scientific">Purpureocillium lilacinum</name>
    <name type="common">Paecilomyces lilacinus</name>
    <dbReference type="NCBI Taxonomy" id="33203"/>
    <lineage>
        <taxon>Eukaryota</taxon>
        <taxon>Fungi</taxon>
        <taxon>Dikarya</taxon>
        <taxon>Ascomycota</taxon>
        <taxon>Pezizomycotina</taxon>
        <taxon>Sordariomycetes</taxon>
        <taxon>Hypocreomycetidae</taxon>
        <taxon>Hypocreales</taxon>
        <taxon>Ophiocordycipitaceae</taxon>
        <taxon>Purpureocillium</taxon>
    </lineage>
</organism>
<feature type="region of interest" description="Disordered" evidence="9">
    <location>
        <begin position="769"/>
        <end position="797"/>
    </location>
</feature>
<evidence type="ECO:0000256" key="1">
    <source>
        <dbReference type="ARBA" id="ARBA00004123"/>
    </source>
</evidence>
<keyword evidence="4 8" id="KW-0863">Zinc-finger</keyword>
<evidence type="ECO:0000259" key="10">
    <source>
        <dbReference type="PROSITE" id="PS50174"/>
    </source>
</evidence>
<dbReference type="SUPFAM" id="SSF90209">
    <property type="entry name" value="Ran binding protein zinc finger-like"/>
    <property type="match status" value="1"/>
</dbReference>
<keyword evidence="3" id="KW-0677">Repeat</keyword>
<dbReference type="SUPFAM" id="SSF54928">
    <property type="entry name" value="RNA-binding domain, RBD"/>
    <property type="match status" value="1"/>
</dbReference>
<feature type="compositionally biased region" description="Basic and acidic residues" evidence="9">
    <location>
        <begin position="504"/>
        <end position="518"/>
    </location>
</feature>
<dbReference type="InterPro" id="IPR035979">
    <property type="entry name" value="RBD_domain_sf"/>
</dbReference>
<evidence type="ECO:0000256" key="5">
    <source>
        <dbReference type="ARBA" id="ARBA00022833"/>
    </source>
</evidence>
<keyword evidence="2" id="KW-0479">Metal-binding</keyword>
<evidence type="ECO:0000256" key="3">
    <source>
        <dbReference type="ARBA" id="ARBA00022737"/>
    </source>
</evidence>
<dbReference type="GO" id="GO:0003723">
    <property type="term" value="F:RNA binding"/>
    <property type="evidence" value="ECO:0007669"/>
    <property type="project" value="UniProtKB-KW"/>
</dbReference>
<evidence type="ECO:0000313" key="12">
    <source>
        <dbReference type="EMBL" id="OAQ85014.1"/>
    </source>
</evidence>
<evidence type="ECO:0000256" key="6">
    <source>
        <dbReference type="ARBA" id="ARBA00022884"/>
    </source>
</evidence>
<feature type="compositionally biased region" description="Basic and acidic residues" evidence="9">
    <location>
        <begin position="699"/>
        <end position="716"/>
    </location>
</feature>
<dbReference type="InterPro" id="IPR001876">
    <property type="entry name" value="Znf_RanBP2"/>
</dbReference>
<feature type="region of interest" description="Disordered" evidence="9">
    <location>
        <begin position="588"/>
        <end position="607"/>
    </location>
</feature>
<keyword evidence="7" id="KW-0539">Nucleus</keyword>
<reference evidence="12 13" key="1">
    <citation type="submission" date="2016-01" db="EMBL/GenBank/DDBJ databases">
        <title>Biosynthesis of antibiotic leucinostatins and their inhibition on Phytophthora in bio-control Purpureocillium lilacinum.</title>
        <authorList>
            <person name="Wang G."/>
            <person name="Liu Z."/>
            <person name="Lin R."/>
            <person name="Li E."/>
            <person name="Mao Z."/>
            <person name="Ling J."/>
            <person name="Yin W."/>
            <person name="Xie B."/>
        </authorList>
    </citation>
    <scope>NUCLEOTIDE SEQUENCE [LARGE SCALE GENOMIC DNA]</scope>
    <source>
        <strain evidence="12">PLBJ-1</strain>
    </source>
</reference>
<dbReference type="GO" id="GO:0005634">
    <property type="term" value="C:nucleus"/>
    <property type="evidence" value="ECO:0007669"/>
    <property type="project" value="UniProtKB-SubCell"/>
</dbReference>
<dbReference type="Proteomes" id="UP000078240">
    <property type="component" value="Unassembled WGS sequence"/>
</dbReference>
<dbReference type="InterPro" id="IPR000467">
    <property type="entry name" value="G_patch_dom"/>
</dbReference>
<dbReference type="PANTHER" id="PTHR13948">
    <property type="entry name" value="RNA-BINDING PROTEIN"/>
    <property type="match status" value="1"/>
</dbReference>
<dbReference type="GO" id="GO:0000398">
    <property type="term" value="P:mRNA splicing, via spliceosome"/>
    <property type="evidence" value="ECO:0007669"/>
    <property type="project" value="TreeGrafter"/>
</dbReference>
<sequence>MREDNRSRSPHRGRDHDAGRDGGLDDHRHDRYGSRQVFPDIVWSLRANLPTDRRDHPRSPPGRDYYDQREAQPHHYRQGDHPDRRREQDEDFRARRADDGRRARRDLEDRGYHGMYDDQREGDDDGNYRGRHRSRGRYRDEGYEYSRRDGYDRRHDDGSRGRHGRSRSHSRPRDAGRPTDTIKLEGVPFGLSSAALREGLLESSVAANFPPVDVRVVSSKGYCRAFVQFQAVDDAVVFVKEHFPSLLVTLPHPTDEAPDGKVELYLHFARSQGDLEQLGGPPPAIVGDWVCPQCTFRNFASRRQCRDCGFSPSGTRGPYGRTGEADVGRDVDKNLQFLVVFPLPPSFNEEKLAAEMKRLELVKVEKPKGEPPKLKSTAPSVDGAGYGARQGSLHRVFLMREVESDMNLRYGFAEFWTLSDTAAALKKFQMTRAFEIAGVAVNIAMIHMGVFVPEEREVTREIAFESFQPLFNPETRIRYRDRELYPSSRVVAETPPDDGTTKVAADDKSEAWRIEASKSKKRKAESGLADSVPKKSIAMGPQMAFWQQRHQEIQGIQPDDNKAAQEAADGSNRAAPIKFSLKLGANNKDQSAAAEGQTISEAPAAEQQDVSYVDRTRLMCLICMMRYKSVEEVNIHEKSGNHKRATEDEAKVKAALPRIAARDKRAQQKGEVTQYRDRAKERREAFDQPSKPSTKMGNKPKEAAQPAKEEVKKPIESKGAGMLAKMGWSKGEGLGATGEGLTEALTASAYKEGVGLGAEGGKLGDAQEVAEGRTKDSYASYVSAAQDRARERYKQMQ</sequence>
<feature type="region of interest" description="Disordered" evidence="9">
    <location>
        <begin position="1"/>
        <end position="184"/>
    </location>
</feature>
<feature type="compositionally biased region" description="Basic and acidic residues" evidence="9">
    <location>
        <begin position="137"/>
        <end position="160"/>
    </location>
</feature>
<accession>A0A179H490</accession>
<dbReference type="PANTHER" id="PTHR13948:SF3">
    <property type="entry name" value="FI21118P1"/>
    <property type="match status" value="1"/>
</dbReference>
<evidence type="ECO:0000256" key="2">
    <source>
        <dbReference type="ARBA" id="ARBA00022723"/>
    </source>
</evidence>
<comment type="subcellular location">
    <subcellularLocation>
        <location evidence="1">Nucleus</location>
    </subcellularLocation>
</comment>
<feature type="compositionally biased region" description="Basic and acidic residues" evidence="9">
    <location>
        <begin position="171"/>
        <end position="183"/>
    </location>
</feature>
<dbReference type="PROSITE" id="PS50199">
    <property type="entry name" value="ZF_RANBP2_2"/>
    <property type="match status" value="1"/>
</dbReference>
<evidence type="ECO:0000259" key="11">
    <source>
        <dbReference type="PROSITE" id="PS50199"/>
    </source>
</evidence>
<feature type="compositionally biased region" description="Basic and acidic residues" evidence="9">
    <location>
        <begin position="661"/>
        <end position="686"/>
    </location>
</feature>
<feature type="compositionally biased region" description="Basic and acidic residues" evidence="9">
    <location>
        <begin position="1"/>
        <end position="33"/>
    </location>
</feature>
<feature type="compositionally biased region" description="Basic residues" evidence="9">
    <location>
        <begin position="161"/>
        <end position="170"/>
    </location>
</feature>